<sequence>MWTRSRLFGTAPGWWSAAAVAYLILGLVAIVGLRARMPSSAAVARRAVSSDDRHRRGLAGAAVRAASWISSGSGSAARPAPWFR</sequence>
<dbReference type="EMBL" id="JBHMCE010000013">
    <property type="protein sequence ID" value="MFB9532243.1"/>
    <property type="molecule type" value="Genomic_DNA"/>
</dbReference>
<comment type="caution">
    <text evidence="2">The sequence shown here is derived from an EMBL/GenBank/DDBJ whole genome shotgun (WGS) entry which is preliminary data.</text>
</comment>
<evidence type="ECO:0000313" key="3">
    <source>
        <dbReference type="Proteomes" id="UP001589646"/>
    </source>
</evidence>
<proteinExistence type="predicted"/>
<evidence type="ECO:0000256" key="1">
    <source>
        <dbReference type="SAM" id="Phobius"/>
    </source>
</evidence>
<gene>
    <name evidence="2" type="ORF">ACFFRN_37030</name>
</gene>
<keyword evidence="1" id="KW-0472">Membrane</keyword>
<dbReference type="Proteomes" id="UP001589646">
    <property type="component" value="Unassembled WGS sequence"/>
</dbReference>
<organism evidence="2 3">
    <name type="scientific">Nonomuraea roseola</name>
    <dbReference type="NCBI Taxonomy" id="46179"/>
    <lineage>
        <taxon>Bacteria</taxon>
        <taxon>Bacillati</taxon>
        <taxon>Actinomycetota</taxon>
        <taxon>Actinomycetes</taxon>
        <taxon>Streptosporangiales</taxon>
        <taxon>Streptosporangiaceae</taxon>
        <taxon>Nonomuraea</taxon>
    </lineage>
</organism>
<evidence type="ECO:0000313" key="2">
    <source>
        <dbReference type="EMBL" id="MFB9532243.1"/>
    </source>
</evidence>
<keyword evidence="1" id="KW-1133">Transmembrane helix</keyword>
<accession>A0ABV5QAC0</accession>
<reference evidence="2 3" key="1">
    <citation type="submission" date="2024-09" db="EMBL/GenBank/DDBJ databases">
        <authorList>
            <person name="Sun Q."/>
            <person name="Mori K."/>
        </authorList>
    </citation>
    <scope>NUCLEOTIDE SEQUENCE [LARGE SCALE GENOMIC DNA]</scope>
    <source>
        <strain evidence="2 3">JCM 3323</strain>
    </source>
</reference>
<name>A0ABV5QAC0_9ACTN</name>
<protein>
    <submittedName>
        <fullName evidence="2">Uncharacterized protein</fullName>
    </submittedName>
</protein>
<dbReference type="RefSeq" id="WP_346131509.1">
    <property type="nucleotide sequence ID" value="NZ_BAAAXC010000015.1"/>
</dbReference>
<keyword evidence="1" id="KW-0812">Transmembrane</keyword>
<feature type="transmembrane region" description="Helical" evidence="1">
    <location>
        <begin position="12"/>
        <end position="33"/>
    </location>
</feature>
<keyword evidence="3" id="KW-1185">Reference proteome</keyword>